<dbReference type="GO" id="GO:0008168">
    <property type="term" value="F:methyltransferase activity"/>
    <property type="evidence" value="ECO:0007669"/>
    <property type="project" value="UniProtKB-KW"/>
</dbReference>
<dbReference type="Gene3D" id="6.20.50.110">
    <property type="entry name" value="Methyltransferase, zinc-binding domain"/>
    <property type="match status" value="1"/>
</dbReference>
<feature type="domain" description="C-methyltransferase" evidence="2">
    <location>
        <begin position="248"/>
        <end position="404"/>
    </location>
</feature>
<organism evidence="3 4">
    <name type="scientific">Acrocarpospora macrocephala</name>
    <dbReference type="NCBI Taxonomy" id="150177"/>
    <lineage>
        <taxon>Bacteria</taxon>
        <taxon>Bacillati</taxon>
        <taxon>Actinomycetota</taxon>
        <taxon>Actinomycetes</taxon>
        <taxon>Streptosporangiales</taxon>
        <taxon>Streptosporangiaceae</taxon>
        <taxon>Acrocarpospora</taxon>
    </lineage>
</organism>
<sequence>MDTTSRCLVCGTDSLEGVVSLTPTPPANAIASTAEAARAQERYPLDLVRCARCGLVQLVDVVPRSVLFADYRYATGAAPALVEHCRALAAGVTDRLGLDAGAKVLEIGSNDGTQLSFFAERGMTVLGVDPAVELGTYAQERGVPTLATHFGVETVEKILSEIGPVDAVLGSNVLAHVNDVNGVLRAIRLLLKPGGRAVIEVAHVLPMVQHGIFEFVYHEHLSYFSLHVLAQAAAANGLAVFDAELIPAQGGSLRCWIGRDDEARPSTAEFDRILRAEADAGVPDGSFLDGFADRVNRVCTTLNDVLAGLSKVGGRICGYGASARAVTLLSQAGVGGQIAWIVDDNPRKVGKFTPGDGIPIVSSERLTADAADYCVLFAWNFESSIRARSAAFTASGGAFVVPFPELSIR</sequence>
<keyword evidence="3" id="KW-0808">Transferase</keyword>
<dbReference type="RefSeq" id="WP_170322554.1">
    <property type="nucleotide sequence ID" value="NZ_BAAAHL010000045.1"/>
</dbReference>
<evidence type="ECO:0000259" key="2">
    <source>
        <dbReference type="Pfam" id="PF08484"/>
    </source>
</evidence>
<gene>
    <name evidence="3" type="ORF">Amac_038140</name>
</gene>
<dbReference type="AlphaFoldDB" id="A0A5M3WLR2"/>
<keyword evidence="3" id="KW-0489">Methyltransferase</keyword>
<accession>A0A5M3WLR2</accession>
<evidence type="ECO:0000259" key="1">
    <source>
        <dbReference type="Pfam" id="PF08421"/>
    </source>
</evidence>
<dbReference type="Gene3D" id="3.40.50.720">
    <property type="entry name" value="NAD(P)-binding Rossmann-like Domain"/>
    <property type="match status" value="1"/>
</dbReference>
<dbReference type="SUPFAM" id="SSF53335">
    <property type="entry name" value="S-adenosyl-L-methionine-dependent methyltransferases"/>
    <property type="match status" value="1"/>
</dbReference>
<dbReference type="Pfam" id="PF08421">
    <property type="entry name" value="Methyltransf_13"/>
    <property type="match status" value="1"/>
</dbReference>
<keyword evidence="4" id="KW-1185">Reference proteome</keyword>
<dbReference type="InterPro" id="IPR038576">
    <property type="entry name" value="Methyltransf_Zn-bd_dom_put_sf"/>
</dbReference>
<dbReference type="Proteomes" id="UP000331127">
    <property type="component" value="Unassembled WGS sequence"/>
</dbReference>
<dbReference type="EMBL" id="BLAE01000020">
    <property type="protein sequence ID" value="GES10217.1"/>
    <property type="molecule type" value="Genomic_DNA"/>
</dbReference>
<protein>
    <submittedName>
        <fullName evidence="3">Methyltransferase</fullName>
    </submittedName>
</protein>
<evidence type="ECO:0000313" key="3">
    <source>
        <dbReference type="EMBL" id="GES10217.1"/>
    </source>
</evidence>
<dbReference type="InterPro" id="IPR013691">
    <property type="entry name" value="MeTrfase_14"/>
</dbReference>
<dbReference type="InterPro" id="IPR013630">
    <property type="entry name" value="Methyltransf_Zn-bd_dom_put"/>
</dbReference>
<dbReference type="Pfam" id="PF13489">
    <property type="entry name" value="Methyltransf_23"/>
    <property type="match status" value="1"/>
</dbReference>
<dbReference type="GO" id="GO:0032259">
    <property type="term" value="P:methylation"/>
    <property type="evidence" value="ECO:0007669"/>
    <property type="project" value="UniProtKB-KW"/>
</dbReference>
<dbReference type="CDD" id="cd02440">
    <property type="entry name" value="AdoMet_MTases"/>
    <property type="match status" value="1"/>
</dbReference>
<dbReference type="PANTHER" id="PTHR43861">
    <property type="entry name" value="TRANS-ACONITATE 2-METHYLTRANSFERASE-RELATED"/>
    <property type="match status" value="1"/>
</dbReference>
<dbReference type="InterPro" id="IPR029063">
    <property type="entry name" value="SAM-dependent_MTases_sf"/>
</dbReference>
<feature type="domain" description="Methyltransferase putative zinc binding" evidence="1">
    <location>
        <begin position="7"/>
        <end position="68"/>
    </location>
</feature>
<reference evidence="3 4" key="1">
    <citation type="submission" date="2019-10" db="EMBL/GenBank/DDBJ databases">
        <title>Whole genome shotgun sequence of Acrocarpospora macrocephala NBRC 16266.</title>
        <authorList>
            <person name="Ichikawa N."/>
            <person name="Kimura A."/>
            <person name="Kitahashi Y."/>
            <person name="Komaki H."/>
            <person name="Oguchi A."/>
        </authorList>
    </citation>
    <scope>NUCLEOTIDE SEQUENCE [LARGE SCALE GENOMIC DNA]</scope>
    <source>
        <strain evidence="3 4">NBRC 16266</strain>
    </source>
</reference>
<comment type="caution">
    <text evidence="3">The sequence shown here is derived from an EMBL/GenBank/DDBJ whole genome shotgun (WGS) entry which is preliminary data.</text>
</comment>
<name>A0A5M3WLR2_9ACTN</name>
<dbReference type="Gene3D" id="3.40.50.150">
    <property type="entry name" value="Vaccinia Virus protein VP39"/>
    <property type="match status" value="1"/>
</dbReference>
<dbReference type="Pfam" id="PF08484">
    <property type="entry name" value="Methyltransf_14"/>
    <property type="match status" value="1"/>
</dbReference>
<evidence type="ECO:0000313" key="4">
    <source>
        <dbReference type="Proteomes" id="UP000331127"/>
    </source>
</evidence>
<proteinExistence type="predicted"/>
<dbReference type="PANTHER" id="PTHR43861:SF5">
    <property type="entry name" value="BLL5978 PROTEIN"/>
    <property type="match status" value="1"/>
</dbReference>